<feature type="domain" description="GFO/IDH/MocA-like oxidoreductase" evidence="2">
    <location>
        <begin position="149"/>
        <end position="271"/>
    </location>
</feature>
<feature type="domain" description="Gfo/Idh/MocA-like oxidoreductase N-terminal" evidence="1">
    <location>
        <begin position="23"/>
        <end position="135"/>
    </location>
</feature>
<dbReference type="InterPro" id="IPR052515">
    <property type="entry name" value="Gfo/Idh/MocA_Oxidoreductase"/>
</dbReference>
<dbReference type="EMBL" id="JARXIC010000067">
    <property type="protein sequence ID" value="MDQ8196344.1"/>
    <property type="molecule type" value="Genomic_DNA"/>
</dbReference>
<evidence type="ECO:0000259" key="1">
    <source>
        <dbReference type="Pfam" id="PF01408"/>
    </source>
</evidence>
<protein>
    <submittedName>
        <fullName evidence="3">Gfo/Idh/MocA family oxidoreductase</fullName>
    </submittedName>
</protein>
<dbReference type="InterPro" id="IPR000683">
    <property type="entry name" value="Gfo/Idh/MocA-like_OxRdtase_N"/>
</dbReference>
<organism evidence="3 4">
    <name type="scientific">Thalassobacterium sedimentorum</name>
    <dbReference type="NCBI Taxonomy" id="3041258"/>
    <lineage>
        <taxon>Bacteria</taxon>
        <taxon>Pseudomonadati</taxon>
        <taxon>Verrucomicrobiota</taxon>
        <taxon>Opitutia</taxon>
        <taxon>Puniceicoccales</taxon>
        <taxon>Coraliomargaritaceae</taxon>
        <taxon>Thalassobacterium</taxon>
    </lineage>
</organism>
<dbReference type="InterPro" id="IPR036291">
    <property type="entry name" value="NAD(P)-bd_dom_sf"/>
</dbReference>
<dbReference type="SUPFAM" id="SSF55347">
    <property type="entry name" value="Glyceraldehyde-3-phosphate dehydrogenase-like, C-terminal domain"/>
    <property type="match status" value="1"/>
</dbReference>
<dbReference type="Gene3D" id="3.30.360.10">
    <property type="entry name" value="Dihydrodipicolinate Reductase, domain 2"/>
    <property type="match status" value="1"/>
</dbReference>
<accession>A0ABU1ANH1</accession>
<dbReference type="SUPFAM" id="SSF51735">
    <property type="entry name" value="NAD(P)-binding Rossmann-fold domains"/>
    <property type="match status" value="1"/>
</dbReference>
<dbReference type="InterPro" id="IPR055170">
    <property type="entry name" value="GFO_IDH_MocA-like_dom"/>
</dbReference>
<sequence>MSPLKKTAEISNIVHMTKNKTVRLGIIGIGNMGQSHANNILEGKIPGLELAAIADQNPERLEKYPDTPKFSEGIELIQSGTVDAVLIATPHYAHTTLGIAALEAGLHTLVEKPISVHKEDCERLIAAWQDPKLVFSAMFNQRTDPAYCKVKSLIESGELGSVQRINWIITDWYRTENYYASGGWRATWGGEGGGVLLNQCPHNLDLLQWIFGMPSKITANCQFGRFHNIEVEDAVTAILEYPNGATGVFITTTGEAPGTNRLEVACDRGKLVVEDGKISFTRTEQLVSEHNQTADTAFVKPSVWNIDIPISGSGEQHNGILKNFTNAILNGEQLIAPAGEGIHSVELANAMLFSAFENTSVNLPLDGAAYARLLQSKIENSTYVKPEVKSSKVADLSGSF</sequence>
<evidence type="ECO:0000313" key="3">
    <source>
        <dbReference type="EMBL" id="MDQ8196344.1"/>
    </source>
</evidence>
<dbReference type="PANTHER" id="PTHR43249:SF1">
    <property type="entry name" value="D-GLUCOSIDE 3-DEHYDROGENASE"/>
    <property type="match status" value="1"/>
</dbReference>
<proteinExistence type="predicted"/>
<gene>
    <name evidence="3" type="ORF">QEH59_18050</name>
</gene>
<keyword evidence="4" id="KW-1185">Reference proteome</keyword>
<reference evidence="3 4" key="1">
    <citation type="submission" date="2023-04" db="EMBL/GenBank/DDBJ databases">
        <title>A novel bacteria isolated from coastal sediment.</title>
        <authorList>
            <person name="Liu X.-J."/>
            <person name="Du Z.-J."/>
        </authorList>
    </citation>
    <scope>NUCLEOTIDE SEQUENCE [LARGE SCALE GENOMIC DNA]</scope>
    <source>
        <strain evidence="3 4">SDUM461004</strain>
    </source>
</reference>
<name>A0ABU1ANH1_9BACT</name>
<dbReference type="Proteomes" id="UP001243717">
    <property type="component" value="Unassembled WGS sequence"/>
</dbReference>
<evidence type="ECO:0000313" key="4">
    <source>
        <dbReference type="Proteomes" id="UP001243717"/>
    </source>
</evidence>
<dbReference type="PANTHER" id="PTHR43249">
    <property type="entry name" value="UDP-N-ACETYL-2-AMINO-2-DEOXY-D-GLUCURONATE OXIDASE"/>
    <property type="match status" value="1"/>
</dbReference>
<dbReference type="Pfam" id="PF22725">
    <property type="entry name" value="GFO_IDH_MocA_C3"/>
    <property type="match status" value="1"/>
</dbReference>
<dbReference type="Gene3D" id="3.40.50.720">
    <property type="entry name" value="NAD(P)-binding Rossmann-like Domain"/>
    <property type="match status" value="1"/>
</dbReference>
<dbReference type="Pfam" id="PF01408">
    <property type="entry name" value="GFO_IDH_MocA"/>
    <property type="match status" value="1"/>
</dbReference>
<evidence type="ECO:0000259" key="2">
    <source>
        <dbReference type="Pfam" id="PF22725"/>
    </source>
</evidence>
<comment type="caution">
    <text evidence="3">The sequence shown here is derived from an EMBL/GenBank/DDBJ whole genome shotgun (WGS) entry which is preliminary data.</text>
</comment>